<evidence type="ECO:0000256" key="2">
    <source>
        <dbReference type="ARBA" id="ARBA00022729"/>
    </source>
</evidence>
<dbReference type="InterPro" id="IPR043147">
    <property type="entry name" value="Penicillin_amidase_A-knob"/>
</dbReference>
<comment type="caution">
    <text evidence="5">The sequence shown here is derived from an EMBL/GenBank/DDBJ whole genome shotgun (WGS) entry which is preliminary data.</text>
</comment>
<evidence type="ECO:0000313" key="5">
    <source>
        <dbReference type="EMBL" id="MCR2747409.1"/>
    </source>
</evidence>
<dbReference type="InterPro" id="IPR023343">
    <property type="entry name" value="Penicillin_amidase_dom1"/>
</dbReference>
<dbReference type="Proteomes" id="UP001165267">
    <property type="component" value="Unassembled WGS sequence"/>
</dbReference>
<keyword evidence="4" id="KW-0865">Zymogen</keyword>
<dbReference type="Gene3D" id="1.10.1400.10">
    <property type="match status" value="1"/>
</dbReference>
<accession>A0ABT1XMS8</accession>
<dbReference type="SUPFAM" id="SSF56235">
    <property type="entry name" value="N-terminal nucleophile aminohydrolases (Ntn hydrolases)"/>
    <property type="match status" value="1"/>
</dbReference>
<protein>
    <submittedName>
        <fullName evidence="5">Penicillin acylase family protein</fullName>
    </submittedName>
</protein>
<sequence>MITGLNNKAALRRGTMLATAGAAVLLLAGCLGGSDNMAGTDGRTNPNETDFQYDVSITRTTYGVPHIRAKDYGSLGYGQGYAFAQDNLCVFLEDLLTIRGERSRFFGPDGTYTIEPNGSTANNVASDFFWKSLFAFEEEGADGTSRNAWQRTRDKTIPDFQNVVTGYADGVNRYIAELKAGEHEYEQADGSKVPAHAACVDAEWLAPITTDDMYRRFVRLAVLASSSVFVTEIGNAQPPGLLPALPGVPALPTAQADEESTGLSTAQKVALLQGNPNPFTAMQNKDRFGSNMYAFGKEATANGESLVYGNPHFPWKGTERLYPSHNILELDGEKAMDIMGVGLYGVPAVLIGFNENVAWSHTVSTAFRFTLYQLQINPANPTQYLYEGELRDMIALPTEIEVKQADGSINTLQRTMYRSHFGPMLVLEVSGMPVLGWNQLMAFSLRDANVENDRLINQFAKWNMAQSLEEFIGLHGSELGVPWVNTVASGPGKPAYYGDVTVVPHVTNAKVSSCSAQPFSTVVGQLQPGLPVLDGSRAACEWGSDPDAPAPGIFGAGNLPKLQRDDYVTNCNDSHWLSNPAEPLEGFARIIGDEKAERTLRTRLCTLQAERRLAGTDGLPGNKFTQDNLKDIALNSEIYSATLAKQAVVDTICQLPVLLSTGLMPVQTAEGCSTLAAWDGKANLDSKGAHLWREFWSRAIANPGGLPVGVPQLHLPLNNPLPISLPTNFWANGFSAANPVNTPNNLNVLNPFTLTALADAILAVQAAGFALDAPLGDIQKSGVQASATPIFGGTSPEGAFTIVSTEPDRLNSEGYKVTYGNSYIQAVTWDENGNPQADAMLTYSLSTDPANPHFDDYTKAYSQKNWHRLPYTDEQIEAAKLGETKVLRVPRASN</sequence>
<dbReference type="PANTHER" id="PTHR34218:SF3">
    <property type="entry name" value="ACYL-HOMOSERINE LACTONE ACYLASE PVDQ"/>
    <property type="match status" value="1"/>
</dbReference>
<name>A0ABT1XMS8_9BURK</name>
<organism evidence="5 6">
    <name type="scientific">Limnobacter parvus</name>
    <dbReference type="NCBI Taxonomy" id="2939690"/>
    <lineage>
        <taxon>Bacteria</taxon>
        <taxon>Pseudomonadati</taxon>
        <taxon>Pseudomonadota</taxon>
        <taxon>Betaproteobacteria</taxon>
        <taxon>Burkholderiales</taxon>
        <taxon>Burkholderiaceae</taxon>
        <taxon>Limnobacter</taxon>
    </lineage>
</organism>
<dbReference type="PANTHER" id="PTHR34218">
    <property type="entry name" value="PEPTIDASE S45 PENICILLIN AMIDASE"/>
    <property type="match status" value="1"/>
</dbReference>
<keyword evidence="2" id="KW-0732">Signal</keyword>
<proteinExistence type="inferred from homology"/>
<comment type="similarity">
    <text evidence="1">Belongs to the peptidase S45 family.</text>
</comment>
<evidence type="ECO:0000313" key="6">
    <source>
        <dbReference type="Proteomes" id="UP001165267"/>
    </source>
</evidence>
<dbReference type="Pfam" id="PF01804">
    <property type="entry name" value="Penicil_amidase"/>
    <property type="match status" value="1"/>
</dbReference>
<dbReference type="InterPro" id="IPR029055">
    <property type="entry name" value="Ntn_hydrolases_N"/>
</dbReference>
<dbReference type="Gene3D" id="1.10.439.10">
    <property type="entry name" value="Penicillin Amidohydrolase, domain 1"/>
    <property type="match status" value="1"/>
</dbReference>
<dbReference type="RefSeq" id="WP_257512621.1">
    <property type="nucleotide sequence ID" value="NZ_JANKHG010000018.1"/>
</dbReference>
<keyword evidence="6" id="KW-1185">Reference proteome</keyword>
<reference evidence="5" key="1">
    <citation type="submission" date="2022-07" db="EMBL/GenBank/DDBJ databases">
        <authorList>
            <person name="Xamxidin M."/>
        </authorList>
    </citation>
    <scope>NUCLEOTIDE SEQUENCE</scope>
    <source>
        <strain evidence="5">YS8-69</strain>
    </source>
</reference>
<dbReference type="Gene3D" id="3.60.20.10">
    <property type="entry name" value="Glutamine Phosphoribosylpyrophosphate, subunit 1, domain 1"/>
    <property type="match status" value="1"/>
</dbReference>
<dbReference type="EMBL" id="JANKHG010000018">
    <property type="protein sequence ID" value="MCR2747409.1"/>
    <property type="molecule type" value="Genomic_DNA"/>
</dbReference>
<evidence type="ECO:0000256" key="3">
    <source>
        <dbReference type="ARBA" id="ARBA00022801"/>
    </source>
</evidence>
<dbReference type="Gene3D" id="2.30.120.10">
    <property type="match status" value="1"/>
</dbReference>
<keyword evidence="3" id="KW-0378">Hydrolase</keyword>
<dbReference type="InterPro" id="IPR002692">
    <property type="entry name" value="S45"/>
</dbReference>
<gene>
    <name evidence="5" type="ORF">NSP04_12170</name>
</gene>
<evidence type="ECO:0000256" key="4">
    <source>
        <dbReference type="ARBA" id="ARBA00023145"/>
    </source>
</evidence>
<dbReference type="InterPro" id="IPR043146">
    <property type="entry name" value="Penicillin_amidase_N_B-knob"/>
</dbReference>
<evidence type="ECO:0000256" key="1">
    <source>
        <dbReference type="ARBA" id="ARBA00006586"/>
    </source>
</evidence>